<evidence type="ECO:0000313" key="2">
    <source>
        <dbReference type="Proteomes" id="UP001433268"/>
    </source>
</evidence>
<name>A0ABR1XAT5_9PEZI</name>
<comment type="caution">
    <text evidence="1">The sequence shown here is derived from an EMBL/GenBank/DDBJ whole genome shotgun (WGS) entry which is preliminary data.</text>
</comment>
<sequence length="89" mass="10355">MTTDPDVDFKPTHKFPHPYGDAEVLRTYLIKTAKLKPNQFRIKAVDGELQLMLLIDDIKKVEKDKIVDEFREAARKRREATNNTLPTDD</sequence>
<dbReference type="RefSeq" id="XP_066674491.1">
    <property type="nucleotide sequence ID" value="XM_066804718.1"/>
</dbReference>
<dbReference type="Proteomes" id="UP001433268">
    <property type="component" value="Unassembled WGS sequence"/>
</dbReference>
<dbReference type="GeneID" id="92037778"/>
<evidence type="ECO:0000313" key="1">
    <source>
        <dbReference type="EMBL" id="KAK8093718.1"/>
    </source>
</evidence>
<gene>
    <name evidence="1" type="ORF">PG997_000403</name>
</gene>
<organism evidence="1 2">
    <name type="scientific">Apiospora hydei</name>
    <dbReference type="NCBI Taxonomy" id="1337664"/>
    <lineage>
        <taxon>Eukaryota</taxon>
        <taxon>Fungi</taxon>
        <taxon>Dikarya</taxon>
        <taxon>Ascomycota</taxon>
        <taxon>Pezizomycotina</taxon>
        <taxon>Sordariomycetes</taxon>
        <taxon>Xylariomycetidae</taxon>
        <taxon>Amphisphaeriales</taxon>
        <taxon>Apiosporaceae</taxon>
        <taxon>Apiospora</taxon>
    </lineage>
</organism>
<keyword evidence="2" id="KW-1185">Reference proteome</keyword>
<reference evidence="1 2" key="1">
    <citation type="submission" date="2023-01" db="EMBL/GenBank/DDBJ databases">
        <title>Analysis of 21 Apiospora genomes using comparative genomics revels a genus with tremendous synthesis potential of carbohydrate active enzymes and secondary metabolites.</title>
        <authorList>
            <person name="Sorensen T."/>
        </authorList>
    </citation>
    <scope>NUCLEOTIDE SEQUENCE [LARGE SCALE GENOMIC DNA]</scope>
    <source>
        <strain evidence="1 2">CBS 114990</strain>
    </source>
</reference>
<accession>A0ABR1XAT5</accession>
<dbReference type="EMBL" id="JAQQWN010000002">
    <property type="protein sequence ID" value="KAK8093718.1"/>
    <property type="molecule type" value="Genomic_DNA"/>
</dbReference>
<protein>
    <submittedName>
        <fullName evidence="1">Uncharacterized protein</fullName>
    </submittedName>
</protein>
<proteinExistence type="predicted"/>